<feature type="region of interest" description="Disordered" evidence="1">
    <location>
        <begin position="28"/>
        <end position="68"/>
    </location>
</feature>
<evidence type="ECO:0000313" key="2">
    <source>
        <dbReference type="EMBL" id="AUY25267.1"/>
    </source>
</evidence>
<gene>
    <name evidence="2" type="ORF">C2E16_10355</name>
</gene>
<feature type="compositionally biased region" description="Polar residues" evidence="1">
    <location>
        <begin position="32"/>
        <end position="55"/>
    </location>
</feature>
<keyword evidence="3" id="KW-1185">Reference proteome</keyword>
<protein>
    <submittedName>
        <fullName evidence="2">Uncharacterized protein</fullName>
    </submittedName>
</protein>
<proteinExistence type="predicted"/>
<evidence type="ECO:0000256" key="1">
    <source>
        <dbReference type="SAM" id="MobiDB-lite"/>
    </source>
</evidence>
<dbReference type="Proteomes" id="UP000237673">
    <property type="component" value="Chromosome"/>
</dbReference>
<reference evidence="2 3" key="1">
    <citation type="submission" date="2018-01" db="EMBL/GenBank/DDBJ databases">
        <title>Complete and assembled Genome of Pantoea calida DSM22759T.</title>
        <authorList>
            <person name="Stevens M.J.A."/>
            <person name="Zurfluh K."/>
            <person name="Stephan R."/>
        </authorList>
    </citation>
    <scope>NUCLEOTIDE SEQUENCE [LARGE SCALE GENOMIC DNA]</scope>
    <source>
        <strain evidence="2 3">DSM 22759</strain>
    </source>
</reference>
<dbReference type="EMBL" id="CP026378">
    <property type="protein sequence ID" value="AUY25267.1"/>
    <property type="molecule type" value="Genomic_DNA"/>
</dbReference>
<accession>A0ABM6S0N4</accession>
<name>A0ABM6S0N4_9GAMM</name>
<evidence type="ECO:0000313" key="3">
    <source>
        <dbReference type="Proteomes" id="UP000237673"/>
    </source>
</evidence>
<organism evidence="2 3">
    <name type="scientific">Mixta calida</name>
    <dbReference type="NCBI Taxonomy" id="665913"/>
    <lineage>
        <taxon>Bacteria</taxon>
        <taxon>Pseudomonadati</taxon>
        <taxon>Pseudomonadota</taxon>
        <taxon>Gammaproteobacteria</taxon>
        <taxon>Enterobacterales</taxon>
        <taxon>Erwiniaceae</taxon>
        <taxon>Mixta</taxon>
    </lineage>
</organism>
<sequence>MNSAICASDVTVHCRCCTYTFNGVPLKGSGAGQNQATGQSIGRRTKTRQASPGNKTQRDRKETGSYLRVHKLISNLT</sequence>